<dbReference type="KEGG" id="eaj:Q3M24_00885"/>
<protein>
    <submittedName>
        <fullName evidence="10">Multidrug effflux MFS transporter</fullName>
    </submittedName>
</protein>
<dbReference type="AlphaFoldDB" id="A0AAU8M2F7"/>
<comment type="subcellular location">
    <subcellularLocation>
        <location evidence="1">Cell membrane</location>
        <topology evidence="1">Multi-pass membrane protein</topology>
    </subcellularLocation>
</comment>
<sequence length="403" mass="42436">MQPDAQVVAAVPAGWYVLGVLSLLMGFGSISTDLYLPAMPAMGRALGADAGMIELTISGYLIGFSLGQLLWGPISDHYGRRSSVSAGLIFFIIGSAGCALSQTAEALIAWRIVQAVGACACVALSRAMVRDLYQGNRAAQMLSMLMTVMTIAPILGPLVGGQIVALAGWRAVFWTLVTVGALTFALLWTIPETLPVRRRNTDSLGMALRYYGELLRHRKILGYALTGGFLYVGMFAYVAGTPFIYINYYHVSEQQFGFFWGIVIAGATVANLINARLVVRHGYDRILLMGAVVMALAAFVTAWAAGTGWGGIWGLVLPLFVFISSIGFIVANSVAGAMTCFPERAGAVSALVGAIQYGSGIIGSALVGLLADGTPWPMGLIIGMTGVGCLLSIFLLLNKGGGD</sequence>
<feature type="transmembrane region" description="Helical" evidence="8">
    <location>
        <begin position="347"/>
        <end position="370"/>
    </location>
</feature>
<dbReference type="PROSITE" id="PS50850">
    <property type="entry name" value="MFS"/>
    <property type="match status" value="1"/>
</dbReference>
<keyword evidence="6 8" id="KW-1133">Transmembrane helix</keyword>
<dbReference type="InterPro" id="IPR020846">
    <property type="entry name" value="MFS_dom"/>
</dbReference>
<reference evidence="10" key="1">
    <citation type="journal article" date="2024" name="Syst. Appl. Microbiol.">
        <title>First single-strain enrichments of Electrothrix cable bacteria, description of E. aestuarii sp. nov. and E. rattekaaiensis sp. nov., and proposal of a cable bacteria taxonomy following the rules of the SeqCode.</title>
        <authorList>
            <person name="Plum-Jensen L.E."/>
            <person name="Schramm A."/>
            <person name="Marshall I.P.G."/>
        </authorList>
    </citation>
    <scope>NUCLEOTIDE SEQUENCE</scope>
    <source>
        <strain evidence="10">Rat1</strain>
    </source>
</reference>
<dbReference type="GO" id="GO:0015385">
    <property type="term" value="F:sodium:proton antiporter activity"/>
    <property type="evidence" value="ECO:0007669"/>
    <property type="project" value="TreeGrafter"/>
</dbReference>
<evidence type="ECO:0000256" key="7">
    <source>
        <dbReference type="ARBA" id="ARBA00023136"/>
    </source>
</evidence>
<evidence type="ECO:0000256" key="4">
    <source>
        <dbReference type="ARBA" id="ARBA00022475"/>
    </source>
</evidence>
<feature type="transmembrane region" description="Helical" evidence="8">
    <location>
        <begin position="312"/>
        <end position="335"/>
    </location>
</feature>
<keyword evidence="7 8" id="KW-0472">Membrane</keyword>
<dbReference type="CDD" id="cd17320">
    <property type="entry name" value="MFS_MdfA_MDR_like"/>
    <property type="match status" value="1"/>
</dbReference>
<feature type="transmembrane region" description="Helical" evidence="8">
    <location>
        <begin position="108"/>
        <end position="129"/>
    </location>
</feature>
<feature type="transmembrane region" description="Helical" evidence="8">
    <location>
        <begin position="141"/>
        <end position="165"/>
    </location>
</feature>
<dbReference type="Gene3D" id="1.20.1720.10">
    <property type="entry name" value="Multidrug resistance protein D"/>
    <property type="match status" value="1"/>
</dbReference>
<evidence type="ECO:0000313" key="10">
    <source>
        <dbReference type="EMBL" id="XCN75380.1"/>
    </source>
</evidence>
<evidence type="ECO:0000256" key="6">
    <source>
        <dbReference type="ARBA" id="ARBA00022989"/>
    </source>
</evidence>
<dbReference type="PANTHER" id="PTHR23502:SF132">
    <property type="entry name" value="POLYAMINE TRANSPORTER 2-RELATED"/>
    <property type="match status" value="1"/>
</dbReference>
<feature type="transmembrane region" description="Helical" evidence="8">
    <location>
        <begin position="376"/>
        <end position="397"/>
    </location>
</feature>
<feature type="transmembrane region" description="Helical" evidence="8">
    <location>
        <begin position="258"/>
        <end position="279"/>
    </location>
</feature>
<evidence type="ECO:0000256" key="3">
    <source>
        <dbReference type="ARBA" id="ARBA00022448"/>
    </source>
</evidence>
<feature type="transmembrane region" description="Helical" evidence="8">
    <location>
        <begin position="7"/>
        <end position="30"/>
    </location>
</feature>
<dbReference type="Pfam" id="PF07690">
    <property type="entry name" value="MFS_1"/>
    <property type="match status" value="1"/>
</dbReference>
<keyword evidence="4" id="KW-1003">Cell membrane</keyword>
<dbReference type="SUPFAM" id="SSF103473">
    <property type="entry name" value="MFS general substrate transporter"/>
    <property type="match status" value="1"/>
</dbReference>
<organism evidence="10">
    <name type="scientific">Candidatus Electrothrix aestuarii</name>
    <dbReference type="NCBI Taxonomy" id="3062594"/>
    <lineage>
        <taxon>Bacteria</taxon>
        <taxon>Pseudomonadati</taxon>
        <taxon>Thermodesulfobacteriota</taxon>
        <taxon>Desulfobulbia</taxon>
        <taxon>Desulfobulbales</taxon>
        <taxon>Desulfobulbaceae</taxon>
        <taxon>Candidatus Electrothrix</taxon>
    </lineage>
</organism>
<dbReference type="GO" id="GO:0005886">
    <property type="term" value="C:plasma membrane"/>
    <property type="evidence" value="ECO:0007669"/>
    <property type="project" value="UniProtKB-SubCell"/>
</dbReference>
<reference evidence="10" key="2">
    <citation type="submission" date="2024-06" db="EMBL/GenBank/DDBJ databases">
        <authorList>
            <person name="Plum-Jensen L.E."/>
            <person name="Schramm A."/>
            <person name="Marshall I.P.G."/>
        </authorList>
    </citation>
    <scope>NUCLEOTIDE SEQUENCE</scope>
    <source>
        <strain evidence="10">Rat1</strain>
    </source>
</reference>
<keyword evidence="5 8" id="KW-0812">Transmembrane</keyword>
<feature type="transmembrane region" description="Helical" evidence="8">
    <location>
        <begin position="286"/>
        <end position="306"/>
    </location>
</feature>
<evidence type="ECO:0000259" key="9">
    <source>
        <dbReference type="PROSITE" id="PS50850"/>
    </source>
</evidence>
<dbReference type="EMBL" id="CP159373">
    <property type="protein sequence ID" value="XCN75380.1"/>
    <property type="molecule type" value="Genomic_DNA"/>
</dbReference>
<feature type="transmembrane region" description="Helical" evidence="8">
    <location>
        <begin position="83"/>
        <end position="102"/>
    </location>
</feature>
<proteinExistence type="inferred from homology"/>
<evidence type="ECO:0000256" key="2">
    <source>
        <dbReference type="ARBA" id="ARBA00006236"/>
    </source>
</evidence>
<feature type="transmembrane region" description="Helical" evidence="8">
    <location>
        <begin position="171"/>
        <end position="190"/>
    </location>
</feature>
<keyword evidence="3" id="KW-0813">Transport</keyword>
<accession>A0AAU8M2F7</accession>
<dbReference type="InterPro" id="IPR004812">
    <property type="entry name" value="Efflux_drug-R_Bcr/CmlA"/>
</dbReference>
<dbReference type="NCBIfam" id="TIGR00710">
    <property type="entry name" value="efflux_Bcr_CflA"/>
    <property type="match status" value="1"/>
</dbReference>
<dbReference type="PANTHER" id="PTHR23502">
    <property type="entry name" value="MAJOR FACILITATOR SUPERFAMILY"/>
    <property type="match status" value="1"/>
</dbReference>
<feature type="transmembrane region" description="Helical" evidence="8">
    <location>
        <begin position="50"/>
        <end position="71"/>
    </location>
</feature>
<name>A0AAU8M2F7_9BACT</name>
<dbReference type="GO" id="GO:1990961">
    <property type="term" value="P:xenobiotic detoxification by transmembrane export across the plasma membrane"/>
    <property type="evidence" value="ECO:0007669"/>
    <property type="project" value="InterPro"/>
</dbReference>
<dbReference type="InterPro" id="IPR011701">
    <property type="entry name" value="MFS"/>
</dbReference>
<gene>
    <name evidence="10" type="ORF">Q3M24_00885</name>
</gene>
<feature type="domain" description="Major facilitator superfamily (MFS) profile" evidence="9">
    <location>
        <begin position="7"/>
        <end position="400"/>
    </location>
</feature>
<dbReference type="FunFam" id="1.20.1720.10:FF:000005">
    <property type="entry name" value="Bcr/CflA family efflux transporter"/>
    <property type="match status" value="1"/>
</dbReference>
<evidence type="ECO:0000256" key="5">
    <source>
        <dbReference type="ARBA" id="ARBA00022692"/>
    </source>
</evidence>
<evidence type="ECO:0000256" key="8">
    <source>
        <dbReference type="SAM" id="Phobius"/>
    </source>
</evidence>
<feature type="transmembrane region" description="Helical" evidence="8">
    <location>
        <begin position="220"/>
        <end position="246"/>
    </location>
</feature>
<comment type="similarity">
    <text evidence="2">Belongs to the major facilitator superfamily. Bcr/CmlA family.</text>
</comment>
<dbReference type="InterPro" id="IPR036259">
    <property type="entry name" value="MFS_trans_sf"/>
</dbReference>
<dbReference type="GO" id="GO:0042910">
    <property type="term" value="F:xenobiotic transmembrane transporter activity"/>
    <property type="evidence" value="ECO:0007669"/>
    <property type="project" value="InterPro"/>
</dbReference>
<evidence type="ECO:0000256" key="1">
    <source>
        <dbReference type="ARBA" id="ARBA00004651"/>
    </source>
</evidence>